<evidence type="ECO:0000313" key="6">
    <source>
        <dbReference type="Proteomes" id="UP000251186"/>
    </source>
</evidence>
<reference evidence="4 6" key="3">
    <citation type="submission" date="2018-06" db="EMBL/GenBank/DDBJ databases">
        <authorList>
            <consortium name="Pathogen Informatics"/>
            <person name="Doyle S."/>
        </authorList>
    </citation>
    <scope>NUCLEOTIDE SEQUENCE [LARGE SCALE GENOMIC DNA]</scope>
    <source>
        <strain evidence="4 6">NCTC11166</strain>
    </source>
</reference>
<dbReference type="AlphaFoldDB" id="A0A1Z3U7P9"/>
<evidence type="ECO:0000313" key="5">
    <source>
        <dbReference type="Proteomes" id="UP000197050"/>
    </source>
</evidence>
<accession>A0A1Z3U7P9</accession>
<reference evidence="2" key="2">
    <citation type="submission" date="2017-12" db="EMBL/GenBank/DDBJ databases">
        <title>FDA dAtabase for Regulatory Grade micrObial Sequences (FDA-ARGOS): Supporting development and validation of Infectious Disease Dx tests.</title>
        <authorList>
            <person name="Campos J."/>
            <person name="Goldberg B."/>
            <person name="Tallon L."/>
            <person name="Sadzewicz L."/>
            <person name="Sengamalay N."/>
            <person name="Ott S."/>
            <person name="Godinez A."/>
            <person name="Nagaraj S."/>
            <person name="Vavikolanu K."/>
            <person name="Vyas G."/>
            <person name="Nadendla S."/>
            <person name="Aluvathingal J."/>
            <person name="Geyer C."/>
            <person name="Nandy P."/>
            <person name="Hobson J."/>
            <person name="Sichtig H."/>
        </authorList>
    </citation>
    <scope>NUCLEOTIDE SEQUENCE</scope>
    <source>
        <strain evidence="2">FDAARGOS_289</strain>
    </source>
</reference>
<proteinExistence type="predicted"/>
<dbReference type="Pfam" id="PF11604">
    <property type="entry name" value="CusF_Ec"/>
    <property type="match status" value="1"/>
</dbReference>
<dbReference type="EMBL" id="CP022048">
    <property type="protein sequence ID" value="ASE39299.1"/>
    <property type="molecule type" value="Genomic_DNA"/>
</dbReference>
<reference evidence="5" key="1">
    <citation type="submission" date="2017-06" db="EMBL/GenBank/DDBJ databases">
        <title>FDA dAtabase for Regulatory Grade micrObial Sequences (FDA-ARGOS): Supporting development and validation of Infectious Disease Dx tests.</title>
        <authorList>
            <person name="Minogue T."/>
            <person name="Wolcott M."/>
            <person name="Wasieloski L."/>
            <person name="Aguilar W."/>
            <person name="Moore D."/>
            <person name="Tallon L."/>
            <person name="Sadzewicz L."/>
            <person name="Sengamalay N."/>
            <person name="Ott S."/>
            <person name="Godinez A."/>
            <person name="Nagaraj S."/>
            <person name="Nadendla S."/>
            <person name="Geyer C."/>
            <person name="Sichtig H."/>
        </authorList>
    </citation>
    <scope>NUCLEOTIDE SEQUENCE [LARGE SCALE GENOMIC DNA]</scope>
    <source>
        <strain evidence="5">FDAARGOS_289</strain>
    </source>
</reference>
<protein>
    <submittedName>
        <fullName evidence="4">Cation efflux system protein CusF</fullName>
    </submittedName>
    <submittedName>
        <fullName evidence="2">Copper-binding protein</fullName>
    </submittedName>
    <submittedName>
        <fullName evidence="3">Cu/Ag efflux protein CusF</fullName>
    </submittedName>
</protein>
<evidence type="ECO:0000256" key="1">
    <source>
        <dbReference type="SAM" id="SignalP"/>
    </source>
</evidence>
<dbReference type="Proteomes" id="UP000197050">
    <property type="component" value="Chromosome"/>
</dbReference>
<sequence length="136" mass="13637">MKNLFVKSARLALGLSLSAGAVIALAACSQQPATETETPAATGSAVAPAAPAEMDAMSSAAGEESATARGVISAIDAEGGKITIEHEPIASLEWPAMTMGFAASPALIDQAKVGDRVEFDLVVTGSAGEVKAIRPQ</sequence>
<name>A0A1Z3U7P9_BREVE</name>
<dbReference type="GeneID" id="34016238"/>
<evidence type="ECO:0000313" key="2">
    <source>
        <dbReference type="EMBL" id="ASE39299.1"/>
    </source>
</evidence>
<dbReference type="KEGG" id="bvc:CEP68_07155"/>
<reference evidence="3 7" key="4">
    <citation type="submission" date="2020-08" db="EMBL/GenBank/DDBJ databases">
        <title>Functional genomics of gut bacteria from endangered species of beetles.</title>
        <authorList>
            <person name="Carlos-Shanley C."/>
        </authorList>
    </citation>
    <scope>NUCLEOTIDE SEQUENCE [LARGE SCALE GENOMIC DNA]</scope>
    <source>
        <strain evidence="3 7">S00192</strain>
    </source>
</reference>
<keyword evidence="1" id="KW-0732">Signal</keyword>
<evidence type="ECO:0000313" key="7">
    <source>
        <dbReference type="Proteomes" id="UP000556201"/>
    </source>
</evidence>
<evidence type="ECO:0000313" key="4">
    <source>
        <dbReference type="EMBL" id="SPU55176.1"/>
    </source>
</evidence>
<dbReference type="Gene3D" id="2.40.50.320">
    <property type="entry name" value="Copper binding periplasmic protein CusF"/>
    <property type="match status" value="1"/>
</dbReference>
<dbReference type="EMBL" id="UAQP01000014">
    <property type="protein sequence ID" value="SPU55176.1"/>
    <property type="molecule type" value="Genomic_DNA"/>
</dbReference>
<dbReference type="EMBL" id="JACHLJ010000003">
    <property type="protein sequence ID" value="MBB5772592.1"/>
    <property type="molecule type" value="Genomic_DNA"/>
</dbReference>
<dbReference type="RefSeq" id="WP_035307582.1">
    <property type="nucleotide sequence ID" value="NZ_CP022048.2"/>
</dbReference>
<feature type="chain" id="PRO_5036030926" evidence="1">
    <location>
        <begin position="27"/>
        <end position="136"/>
    </location>
</feature>
<dbReference type="Proteomes" id="UP000251186">
    <property type="component" value="Unassembled WGS sequence"/>
</dbReference>
<gene>
    <name evidence="4" type="primary">cusF_2</name>
    <name evidence="2" type="ORF">CEP68_07155</name>
    <name evidence="3" type="ORF">HNP47_002608</name>
    <name evidence="4" type="ORF">NCTC11166_02571</name>
</gene>
<dbReference type="PROSITE" id="PS51257">
    <property type="entry name" value="PROKAR_LIPOPROTEIN"/>
    <property type="match status" value="1"/>
</dbReference>
<dbReference type="InterPro" id="IPR021647">
    <property type="entry name" value="CusF_Ec"/>
</dbReference>
<organism evidence="2 5">
    <name type="scientific">Brevundimonas vesicularis</name>
    <name type="common">Pseudomonas vesicularis</name>
    <dbReference type="NCBI Taxonomy" id="41276"/>
    <lineage>
        <taxon>Bacteria</taxon>
        <taxon>Pseudomonadati</taxon>
        <taxon>Pseudomonadota</taxon>
        <taxon>Alphaproteobacteria</taxon>
        <taxon>Caulobacterales</taxon>
        <taxon>Caulobacteraceae</taxon>
        <taxon>Brevundimonas</taxon>
    </lineage>
</organism>
<evidence type="ECO:0000313" key="3">
    <source>
        <dbReference type="EMBL" id="MBB5772592.1"/>
    </source>
</evidence>
<feature type="signal peptide" evidence="1">
    <location>
        <begin position="1"/>
        <end position="26"/>
    </location>
</feature>
<dbReference type="InterPro" id="IPR042230">
    <property type="entry name" value="CusF_sf"/>
</dbReference>
<dbReference type="Proteomes" id="UP000556201">
    <property type="component" value="Unassembled WGS sequence"/>
</dbReference>